<dbReference type="EMBL" id="SOEG01000020">
    <property type="protein sequence ID" value="TDX49117.1"/>
    <property type="molecule type" value="Genomic_DNA"/>
</dbReference>
<dbReference type="AlphaFoldDB" id="A0A4R8GYT7"/>
<organism evidence="1 2">
    <name type="scientific">Orenia marismortui</name>
    <dbReference type="NCBI Taxonomy" id="46469"/>
    <lineage>
        <taxon>Bacteria</taxon>
        <taxon>Bacillati</taxon>
        <taxon>Bacillota</taxon>
        <taxon>Clostridia</taxon>
        <taxon>Halanaerobiales</taxon>
        <taxon>Halobacteroidaceae</taxon>
        <taxon>Orenia</taxon>
    </lineage>
</organism>
<evidence type="ECO:0000313" key="1">
    <source>
        <dbReference type="EMBL" id="TDX49117.1"/>
    </source>
</evidence>
<proteinExistence type="predicted"/>
<sequence length="84" mass="9649">MSNLGTVKQICRLQNIKLHIEAIVICPYCESEKARIDINKDTWNCSCGKSGKLDELYRIIESDYLLNNHKASYWDVVNNKGVCK</sequence>
<comment type="caution">
    <text evidence="1">The sequence shown here is derived from an EMBL/GenBank/DDBJ whole genome shotgun (WGS) entry which is preliminary data.</text>
</comment>
<reference evidence="1 2" key="1">
    <citation type="submission" date="2019-03" db="EMBL/GenBank/DDBJ databases">
        <title>Subsurface microbial communities from deep shales in Ohio and West Virginia, USA.</title>
        <authorList>
            <person name="Wrighton K."/>
        </authorList>
    </citation>
    <scope>NUCLEOTIDE SEQUENCE [LARGE SCALE GENOMIC DNA]</scope>
    <source>
        <strain evidence="1 2">MSL 6dP</strain>
    </source>
</reference>
<dbReference type="RefSeq" id="WP_134117457.1">
    <property type="nucleotide sequence ID" value="NZ_SOEG01000020.1"/>
</dbReference>
<gene>
    <name evidence="1" type="ORF">C7959_12011</name>
</gene>
<name>A0A4R8GYT7_9FIRM</name>
<protein>
    <submittedName>
        <fullName evidence="1">Uncharacterized protein</fullName>
    </submittedName>
</protein>
<evidence type="ECO:0000313" key="2">
    <source>
        <dbReference type="Proteomes" id="UP000295832"/>
    </source>
</evidence>
<dbReference type="Proteomes" id="UP000295832">
    <property type="component" value="Unassembled WGS sequence"/>
</dbReference>
<keyword evidence="2" id="KW-1185">Reference proteome</keyword>
<accession>A0A4R8GYT7</accession>